<dbReference type="RefSeq" id="WP_353289701.1">
    <property type="nucleotide sequence ID" value="NZ_BAABQM010000001.1"/>
</dbReference>
<dbReference type="InterPro" id="IPR005741">
    <property type="entry name" value="TopoIV_A_Gpos"/>
</dbReference>
<keyword evidence="3" id="KW-1003">Cell membrane</keyword>
<evidence type="ECO:0000256" key="2">
    <source>
        <dbReference type="ARBA" id="ARBA00012895"/>
    </source>
</evidence>
<comment type="catalytic activity">
    <reaction evidence="1 8">
        <text>ATP-dependent breakage, passage and rejoining of double-stranded DNA.</text>
        <dbReference type="EC" id="5.6.2.2"/>
    </reaction>
</comment>
<dbReference type="InterPro" id="IPR050220">
    <property type="entry name" value="Type_II_DNA_Topoisomerases"/>
</dbReference>
<dbReference type="Gene3D" id="1.10.268.10">
    <property type="entry name" value="Topoisomerase, domain 3"/>
    <property type="match status" value="1"/>
</dbReference>
<evidence type="ECO:0000256" key="7">
    <source>
        <dbReference type="ARBA" id="ARBA00023235"/>
    </source>
</evidence>
<feature type="active site" description="O-(5'-phospho-DNA)-tyrosine intermediate" evidence="8">
    <location>
        <position position="121"/>
    </location>
</feature>
<dbReference type="Pfam" id="PF03989">
    <property type="entry name" value="DNA_gyraseA_C"/>
    <property type="match status" value="4"/>
</dbReference>
<dbReference type="NCBIfam" id="NF004044">
    <property type="entry name" value="PRK05561.1"/>
    <property type="match status" value="1"/>
</dbReference>
<dbReference type="InterPro" id="IPR002205">
    <property type="entry name" value="Topo_IIA_dom_A"/>
</dbReference>
<dbReference type="PROSITE" id="PS52040">
    <property type="entry name" value="TOPO_IIA"/>
    <property type="match status" value="1"/>
</dbReference>
<feature type="domain" description="Topo IIA-type catalytic" evidence="10">
    <location>
        <begin position="33"/>
        <end position="497"/>
    </location>
</feature>
<dbReference type="InterPro" id="IPR035516">
    <property type="entry name" value="Gyrase/topoIV_suA_C"/>
</dbReference>
<dbReference type="InterPro" id="IPR006691">
    <property type="entry name" value="GyrA/parC_rep"/>
</dbReference>
<dbReference type="PANTHER" id="PTHR43493:SF9">
    <property type="entry name" value="DNA TOPOISOMERASE 4 SUBUNIT A"/>
    <property type="match status" value="1"/>
</dbReference>
<dbReference type="CDD" id="cd00187">
    <property type="entry name" value="TOP4c"/>
    <property type="match status" value="1"/>
</dbReference>
<evidence type="ECO:0000256" key="1">
    <source>
        <dbReference type="ARBA" id="ARBA00000185"/>
    </source>
</evidence>
<evidence type="ECO:0000313" key="11">
    <source>
        <dbReference type="EMBL" id="GAA5414539.1"/>
    </source>
</evidence>
<dbReference type="InterPro" id="IPR013758">
    <property type="entry name" value="Topo_IIA_A/C_ab"/>
</dbReference>
<dbReference type="Proteomes" id="UP001449582">
    <property type="component" value="Unassembled WGS sequence"/>
</dbReference>
<dbReference type="Gene3D" id="3.90.199.10">
    <property type="entry name" value="Topoisomerase II, domain 5"/>
    <property type="match status" value="1"/>
</dbReference>
<evidence type="ECO:0000313" key="12">
    <source>
        <dbReference type="Proteomes" id="UP001449582"/>
    </source>
</evidence>
<evidence type="ECO:0000256" key="8">
    <source>
        <dbReference type="PROSITE-ProRule" id="PRU01384"/>
    </source>
</evidence>
<evidence type="ECO:0000256" key="6">
    <source>
        <dbReference type="ARBA" id="ARBA00023136"/>
    </source>
</evidence>
<organism evidence="11 12">
    <name type="scientific">Ureaplasma ceti</name>
    <dbReference type="NCBI Taxonomy" id="3119530"/>
    <lineage>
        <taxon>Bacteria</taxon>
        <taxon>Bacillati</taxon>
        <taxon>Mycoplasmatota</taxon>
        <taxon>Mycoplasmoidales</taxon>
        <taxon>Mycoplasmoidaceae</taxon>
        <taxon>Ureaplasma</taxon>
    </lineage>
</organism>
<evidence type="ECO:0000256" key="3">
    <source>
        <dbReference type="ARBA" id="ARBA00022475"/>
    </source>
</evidence>
<dbReference type="SUPFAM" id="SSF56719">
    <property type="entry name" value="Type II DNA topoisomerase"/>
    <property type="match status" value="1"/>
</dbReference>
<accession>A0ABP9UCR5</accession>
<dbReference type="InterPro" id="IPR013760">
    <property type="entry name" value="Topo_IIA-like_dom_sf"/>
</dbReference>
<proteinExistence type="predicted"/>
<dbReference type="Gene3D" id="3.30.1360.40">
    <property type="match status" value="1"/>
</dbReference>
<evidence type="ECO:0000256" key="4">
    <source>
        <dbReference type="ARBA" id="ARBA00023029"/>
    </source>
</evidence>
<keyword evidence="5 8" id="KW-0238">DNA-binding</keyword>
<dbReference type="Gene3D" id="2.120.10.90">
    <property type="entry name" value="DNA gyrase/topoisomerase IV, subunit A, C-terminal"/>
    <property type="match status" value="1"/>
</dbReference>
<evidence type="ECO:0000256" key="9">
    <source>
        <dbReference type="SAM" id="MobiDB-lite"/>
    </source>
</evidence>
<keyword evidence="7 8" id="KW-0413">Isomerase</keyword>
<dbReference type="Pfam" id="PF00521">
    <property type="entry name" value="DNA_topoisoIV"/>
    <property type="match status" value="1"/>
</dbReference>
<dbReference type="EC" id="5.6.2.2" evidence="2"/>
<evidence type="ECO:0000256" key="5">
    <source>
        <dbReference type="ARBA" id="ARBA00023125"/>
    </source>
</evidence>
<dbReference type="EMBL" id="BAABQM010000001">
    <property type="protein sequence ID" value="GAA5414539.1"/>
    <property type="molecule type" value="Genomic_DNA"/>
</dbReference>
<dbReference type="SMART" id="SM00434">
    <property type="entry name" value="TOP4c"/>
    <property type="match status" value="1"/>
</dbReference>
<dbReference type="InterPro" id="IPR013757">
    <property type="entry name" value="Topo_IIA_A_a_sf"/>
</dbReference>
<reference evidence="11" key="1">
    <citation type="submission" date="2024-02" db="EMBL/GenBank/DDBJ databases">
        <title>Draft genome sequence of new strains in genus Ureaplasma.</title>
        <authorList>
            <person name="Nakajima Y."/>
            <person name="Segawa T."/>
        </authorList>
    </citation>
    <scope>NUCLEOTIDE SEQUENCE [LARGE SCALE GENOMIC DNA]</scope>
    <source>
        <strain evidence="11">OM1</strain>
    </source>
</reference>
<dbReference type="NCBIfam" id="TIGR01061">
    <property type="entry name" value="parC_Gpos"/>
    <property type="match status" value="1"/>
</dbReference>
<protein>
    <recommendedName>
        <fullName evidence="2">DNA topoisomerase (ATP-hydrolyzing)</fullName>
        <ecNumber evidence="2">5.6.2.2</ecNumber>
    </recommendedName>
</protein>
<keyword evidence="6" id="KW-0472">Membrane</keyword>
<dbReference type="PANTHER" id="PTHR43493">
    <property type="entry name" value="DNA GYRASE/TOPOISOMERASE SUBUNIT A"/>
    <property type="match status" value="1"/>
</dbReference>
<keyword evidence="4 8" id="KW-0799">Topoisomerase</keyword>
<feature type="region of interest" description="Disordered" evidence="9">
    <location>
        <begin position="809"/>
        <end position="838"/>
    </location>
</feature>
<evidence type="ECO:0000259" key="10">
    <source>
        <dbReference type="PROSITE" id="PS52040"/>
    </source>
</evidence>
<sequence>MDKDKKLINQPLSILIGDCFGRYAKYIIQDRALPDARDGLKPVQRRILYAMYELGLTADKSYKKSARTVGEVIGKYHPHGDFSIYEAMVRMSQDWKNNLPLLDMHGNNGSIDGDSAAAMRYTECKLSEVSNLMLSNIKKNTVPFAFNFDDSEKEPTVLPAMLPNLLINGGMGIAAGYATNIPTHNPTEIFNGIIYLIDNPNAHLDTLLKIIPGPDFPTGGIIEGAAGIRESFETGRGKFIISSKIKFDEKDKKVNRLIVTEIPYDTSKATIIKELNEILYDEKVGGILEVRDESDKNGISIVIDVKKDKNLNQVRNYLLKNTHLQINYSTNFVTIVNRKPVLLSMKEALQTYIDHALDIQRKTALFDLKKAQDRLEIVEGLIKAINAIDIVIKLIRQADSKESARQALIDYFNITWNQAEAIVVLRLYRLTKTDINDLLQESAELIEKINNLQALLSSEALQKQLLKQIMRDYREKYGYDRKTQIREDVRKLEVDETEMIEVKELAVLVSRDGYIKVVTKKTFDSNSLQDGGIKQSDFVFYVNSCLSNQYLLLVTQEAKTLVLPLYKMNTVKWKDVGEHINSFTTIGPKDKIMYAQIVNEVQADDALVLITRNGMAKVVKADDAFNTKQLKSSTAFKLKGDDGLISVSPVKLSQDYFVSILNNHGVGYTFSSGEIPITSKTASGVKTMKLKPDEHVVNAVVSKTLKPYVLLVSYKNGVKLVNLADFKVSARTAVGKIVSEQPKNIELNNMVLVNRSSSVVTILTDENDLLSINTSSLEPNAVRFTKIKTVNAIVDSHINDYLSDAIKDQPSSGDVLPKARANETSEDTDDDVEQLTII</sequence>
<feature type="compositionally biased region" description="Acidic residues" evidence="9">
    <location>
        <begin position="824"/>
        <end position="838"/>
    </location>
</feature>
<name>A0ABP9UCR5_9BACT</name>
<keyword evidence="12" id="KW-1185">Reference proteome</keyword>
<dbReference type="SUPFAM" id="SSF101904">
    <property type="entry name" value="GyrA/ParC C-terminal domain-like"/>
    <property type="match status" value="1"/>
</dbReference>
<gene>
    <name evidence="11" type="primary">parC</name>
    <name evidence="11" type="ORF">UREOM_2500</name>
</gene>
<comment type="caution">
    <text evidence="11">The sequence shown here is derived from an EMBL/GenBank/DDBJ whole genome shotgun (WGS) entry which is preliminary data.</text>
</comment>